<feature type="coiled-coil region" evidence="6">
    <location>
        <begin position="555"/>
        <end position="596"/>
    </location>
</feature>
<keyword evidence="4 5" id="KW-0505">Motor protein</keyword>
<accession>A0AAV6JRR3</accession>
<feature type="region of interest" description="Disordered" evidence="7">
    <location>
        <begin position="19"/>
        <end position="40"/>
    </location>
</feature>
<dbReference type="PROSITE" id="PS50067">
    <property type="entry name" value="KINESIN_MOTOR_2"/>
    <property type="match status" value="1"/>
</dbReference>
<evidence type="ECO:0000256" key="4">
    <source>
        <dbReference type="ARBA" id="ARBA00023175"/>
    </source>
</evidence>
<feature type="binding site" evidence="5">
    <location>
        <begin position="158"/>
        <end position="165"/>
    </location>
    <ligand>
        <name>ATP</name>
        <dbReference type="ChEBI" id="CHEBI:30616"/>
    </ligand>
</feature>
<evidence type="ECO:0000313" key="10">
    <source>
        <dbReference type="Proteomes" id="UP000823749"/>
    </source>
</evidence>
<dbReference type="Proteomes" id="UP000823749">
    <property type="component" value="Chromosome 7"/>
</dbReference>
<evidence type="ECO:0000259" key="8">
    <source>
        <dbReference type="PROSITE" id="PS50067"/>
    </source>
</evidence>
<dbReference type="GO" id="GO:0005874">
    <property type="term" value="C:microtubule"/>
    <property type="evidence" value="ECO:0007669"/>
    <property type="project" value="UniProtKB-KW"/>
</dbReference>
<feature type="domain" description="Kinesin motor" evidence="8">
    <location>
        <begin position="45"/>
        <end position="343"/>
    </location>
</feature>
<evidence type="ECO:0000256" key="2">
    <source>
        <dbReference type="ARBA" id="ARBA00022741"/>
    </source>
</evidence>
<organism evidence="9 10">
    <name type="scientific">Rhododendron griersonianum</name>
    <dbReference type="NCBI Taxonomy" id="479676"/>
    <lineage>
        <taxon>Eukaryota</taxon>
        <taxon>Viridiplantae</taxon>
        <taxon>Streptophyta</taxon>
        <taxon>Embryophyta</taxon>
        <taxon>Tracheophyta</taxon>
        <taxon>Spermatophyta</taxon>
        <taxon>Magnoliopsida</taxon>
        <taxon>eudicotyledons</taxon>
        <taxon>Gunneridae</taxon>
        <taxon>Pentapetalae</taxon>
        <taxon>asterids</taxon>
        <taxon>Ericales</taxon>
        <taxon>Ericaceae</taxon>
        <taxon>Ericoideae</taxon>
        <taxon>Rhodoreae</taxon>
        <taxon>Rhododendron</taxon>
    </lineage>
</organism>
<feature type="region of interest" description="Disordered" evidence="7">
    <location>
        <begin position="604"/>
        <end position="625"/>
    </location>
</feature>
<keyword evidence="2 5" id="KW-0547">Nucleotide-binding</keyword>
<feature type="compositionally biased region" description="Acidic residues" evidence="7">
    <location>
        <begin position="666"/>
        <end position="678"/>
    </location>
</feature>
<dbReference type="AlphaFoldDB" id="A0AAV6JRR3"/>
<comment type="similarity">
    <text evidence="5">Belongs to the TRAFAC class myosin-kinesin ATPase superfamily. Kinesin family.</text>
</comment>
<dbReference type="GO" id="GO:0016887">
    <property type="term" value="F:ATP hydrolysis activity"/>
    <property type="evidence" value="ECO:0007669"/>
    <property type="project" value="TreeGrafter"/>
</dbReference>
<dbReference type="Pfam" id="PF00225">
    <property type="entry name" value="Kinesin"/>
    <property type="match status" value="1"/>
</dbReference>
<dbReference type="GO" id="GO:0007018">
    <property type="term" value="P:microtubule-based movement"/>
    <property type="evidence" value="ECO:0007669"/>
    <property type="project" value="InterPro"/>
</dbReference>
<dbReference type="SUPFAM" id="SSF52540">
    <property type="entry name" value="P-loop containing nucleoside triphosphate hydrolases"/>
    <property type="match status" value="1"/>
</dbReference>
<feature type="compositionally biased region" description="Low complexity" evidence="7">
    <location>
        <begin position="30"/>
        <end position="39"/>
    </location>
</feature>
<comment type="caution">
    <text evidence="9">The sequence shown here is derived from an EMBL/GenBank/DDBJ whole genome shotgun (WGS) entry which is preliminary data.</text>
</comment>
<evidence type="ECO:0000313" key="9">
    <source>
        <dbReference type="EMBL" id="KAG5542454.1"/>
    </source>
</evidence>
<dbReference type="InterPro" id="IPR027640">
    <property type="entry name" value="Kinesin-like_fam"/>
</dbReference>
<name>A0AAV6JRR3_9ERIC</name>
<dbReference type="InterPro" id="IPR036961">
    <property type="entry name" value="Kinesin_motor_dom_sf"/>
</dbReference>
<evidence type="ECO:0000256" key="3">
    <source>
        <dbReference type="ARBA" id="ARBA00022840"/>
    </source>
</evidence>
<dbReference type="SMART" id="SM00129">
    <property type="entry name" value="KISc"/>
    <property type="match status" value="1"/>
</dbReference>
<evidence type="ECO:0000256" key="1">
    <source>
        <dbReference type="ARBA" id="ARBA00022701"/>
    </source>
</evidence>
<feature type="compositionally biased region" description="Polar residues" evidence="7">
    <location>
        <begin position="685"/>
        <end position="699"/>
    </location>
</feature>
<dbReference type="GO" id="GO:0008017">
    <property type="term" value="F:microtubule binding"/>
    <property type="evidence" value="ECO:0007669"/>
    <property type="project" value="InterPro"/>
</dbReference>
<evidence type="ECO:0000256" key="6">
    <source>
        <dbReference type="SAM" id="Coils"/>
    </source>
</evidence>
<keyword evidence="3 5" id="KW-0067">ATP-binding</keyword>
<feature type="region of interest" description="Disordered" evidence="7">
    <location>
        <begin position="654"/>
        <end position="765"/>
    </location>
</feature>
<dbReference type="GO" id="GO:0005634">
    <property type="term" value="C:nucleus"/>
    <property type="evidence" value="ECO:0007669"/>
    <property type="project" value="TreeGrafter"/>
</dbReference>
<feature type="region of interest" description="Disordered" evidence="7">
    <location>
        <begin position="57"/>
        <end position="86"/>
    </location>
</feature>
<feature type="compositionally biased region" description="Basic residues" evidence="7">
    <location>
        <begin position="74"/>
        <end position="85"/>
    </location>
</feature>
<dbReference type="InterPro" id="IPR001752">
    <property type="entry name" value="Kinesin_motor_dom"/>
</dbReference>
<dbReference type="GO" id="GO:0005871">
    <property type="term" value="C:kinesin complex"/>
    <property type="evidence" value="ECO:0007669"/>
    <property type="project" value="TreeGrafter"/>
</dbReference>
<dbReference type="InterPro" id="IPR027417">
    <property type="entry name" value="P-loop_NTPase"/>
</dbReference>
<keyword evidence="10" id="KW-1185">Reference proteome</keyword>
<dbReference type="EMBL" id="JACTNZ010000007">
    <property type="protein sequence ID" value="KAG5542454.1"/>
    <property type="molecule type" value="Genomic_DNA"/>
</dbReference>
<protein>
    <recommendedName>
        <fullName evidence="8">Kinesin motor domain-containing protein</fullName>
    </recommendedName>
</protein>
<keyword evidence="1" id="KW-0493">Microtubule</keyword>
<sequence length="804" mass="89661">MPLSPSSISHDIPSFPTDEILSIQLPPNPNNLSPSDSLSAPESENLRVFLRIRPLAPNGGGQINKQHCKNGWPKSKHGSREKAKKRTEICVSANDYKSVTVSPPASLQEGKRVKTEVYGGFSQVFSAESTQDEVYAKMVNPLVEEFLRGKSGMLAALGPSGSGKTHTVFGSPREPGMIPLALRQIFSRTEGCETQLSRIFYLSMFEICSERGKAERLIDLFQDVGDLCMQQSTVKGVQEVSVTNVLQAESLVARGMLKRATARTNSNNQSSRSQCIINIRGSPHSAVFTVVDLAGAEREKRTGNQGARLLESNFINNTSMVFGLCLRSLLEHQKNPKKPLQKHFQNSLILTVKSGVEDYLDTSFLLRQASPYMKIKFNNAEEPLNLVSTKRSFQAFPRVERLKRTKLSSIEAFHVFHLALLNTNSIPPVALDNCVVFGSISLGFSFRQMKGMELEMDVDFLKKVVQTVLMLLHFTLVVLLFGIYHGELMIHLASFETEALPPEIIKPEHCSGRPGITINSDLKDGTSLEEGSTELEKERKNVIMQNFAKAIWNVLKQYKEKLEVAENQIQILNRSLADEKERSLGLEIELKDLKSNLLYEKETSLNERVESSTNTSAEQEGCQYDHEVNNAGVVNASSITVEDFEEQGYQQYTNQESEAFPRDVDIAEDPNDEGTDDTQFDRNGSDSGPSEYVVSSTKSLIEIRSDSCSSVERSQLESEEDKKRLDQPTMPEEGAELTPRCDASSATKSDSKDNSSSRALNAERPKRRLLPASSILLKNISTLEFEDEYEKPKVKLPVLLRLFD</sequence>
<dbReference type="PANTHER" id="PTHR24115">
    <property type="entry name" value="KINESIN-RELATED"/>
    <property type="match status" value="1"/>
</dbReference>
<dbReference type="PANTHER" id="PTHR24115:SF1008">
    <property type="entry name" value="KINESIN-LIKE PROTEIN SUBITO"/>
    <property type="match status" value="1"/>
</dbReference>
<dbReference type="GO" id="GO:0003777">
    <property type="term" value="F:microtubule motor activity"/>
    <property type="evidence" value="ECO:0007669"/>
    <property type="project" value="InterPro"/>
</dbReference>
<dbReference type="GO" id="GO:0005524">
    <property type="term" value="F:ATP binding"/>
    <property type="evidence" value="ECO:0007669"/>
    <property type="project" value="UniProtKB-UniRule"/>
</dbReference>
<proteinExistence type="inferred from homology"/>
<evidence type="ECO:0000256" key="5">
    <source>
        <dbReference type="PROSITE-ProRule" id="PRU00283"/>
    </source>
</evidence>
<dbReference type="PRINTS" id="PR00380">
    <property type="entry name" value="KINESINHEAVY"/>
</dbReference>
<dbReference type="Gene3D" id="3.40.850.10">
    <property type="entry name" value="Kinesin motor domain"/>
    <property type="match status" value="1"/>
</dbReference>
<evidence type="ECO:0000256" key="7">
    <source>
        <dbReference type="SAM" id="MobiDB-lite"/>
    </source>
</evidence>
<feature type="compositionally biased region" description="Basic and acidic residues" evidence="7">
    <location>
        <begin position="714"/>
        <end position="726"/>
    </location>
</feature>
<gene>
    <name evidence="9" type="ORF">RHGRI_022104</name>
</gene>
<reference evidence="9" key="1">
    <citation type="submission" date="2020-08" db="EMBL/GenBank/DDBJ databases">
        <title>Plant Genome Project.</title>
        <authorList>
            <person name="Zhang R.-G."/>
        </authorList>
    </citation>
    <scope>NUCLEOTIDE SEQUENCE</scope>
    <source>
        <strain evidence="9">WSP0</strain>
        <tissue evidence="9">Leaf</tissue>
    </source>
</reference>
<keyword evidence="6" id="KW-0175">Coiled coil</keyword>